<keyword evidence="8" id="KW-1185">Reference proteome</keyword>
<evidence type="ECO:0000256" key="1">
    <source>
        <dbReference type="ARBA" id="ARBA00004123"/>
    </source>
</evidence>
<proteinExistence type="inferred from homology"/>
<reference evidence="7" key="1">
    <citation type="journal article" date="2019" name="G3 (Bethesda)">
        <title>Genome Assemblies of Two Rare Opportunistic Yeast Pathogens: Diutina rugosa (syn. Candida rugosa) and Trichomonascus ciferrii (syn. Candida ciferrii).</title>
        <authorList>
            <person name="Mixao V."/>
            <person name="Saus E."/>
            <person name="Hansen A.P."/>
            <person name="Lass-Florl C."/>
            <person name="Gabaldon T."/>
        </authorList>
    </citation>
    <scope>NUCLEOTIDE SEQUENCE</scope>
    <source>
        <strain evidence="7">CBS 4856</strain>
    </source>
</reference>
<evidence type="ECO:0000256" key="6">
    <source>
        <dbReference type="ARBA" id="ARBA00023328"/>
    </source>
</evidence>
<dbReference type="GO" id="GO:0005634">
    <property type="term" value="C:nucleus"/>
    <property type="evidence" value="ECO:0007669"/>
    <property type="project" value="UniProtKB-SubCell"/>
</dbReference>
<sequence length="560" mass="63089">MVTIEGCIERLCKGGEEGLEKQELDDLLFDLNERVPVYGLNKGQLDQLLGLVTRPSKVPAAVCGRIIRDLLLPNEPIGDDSVIRVVSCLGQDNRIPMQSKSKLLRWLVVVFDFLEDPKVVAKLYGVLFGNLKYESSRMWTCHLLFLSTTPTLVRPWRVAYLKELYEKNRESQHLLALLRLYKDYAPELVPESLPPVRGTTFRHPDTGKMKLISRLQNKREEEVSSSSYYKMSSLAKRQKIAIPQIQTRALLRIGPPSFGIEDVQNLQDFAENIHMLRLPLQMGSALGGNEMLAKLLRYYPSTEGWERVDTFLRHALQDTKSKSSLNSLLDGVAWLGHQTGTIPQSAKDFVIKEMNNWDTLADSTLYILSTITPPPVDKLKSLLEKDPIRVINSLLSNATPEVASLLDSYAVKHLQDVKVQDAILRYHEISKTEMLPSLALKLLQSTLPMTISRTCGLAASSNSPEVVERVRKVIESLPSSGWFYSANVDTIKEAQRGRFSINRQAQHEDNEPVTPESLKRVKNAGGVDLSFDLYRQKLINHLQDEGYLGLQQAAKSLGMV</sequence>
<dbReference type="VEuPathDB" id="FungiDB:TRICI_003113"/>
<keyword evidence="5" id="KW-0539">Nucleus</keyword>
<comment type="subcellular location">
    <subcellularLocation>
        <location evidence="2">Chromosome</location>
        <location evidence="2">Centromere</location>
    </subcellularLocation>
    <subcellularLocation>
        <location evidence="1">Nucleus</location>
    </subcellularLocation>
</comment>
<dbReference type="InterPro" id="IPR012485">
    <property type="entry name" value="CENP-I"/>
</dbReference>
<dbReference type="GO" id="GO:0000939">
    <property type="term" value="C:inner kinetochore"/>
    <property type="evidence" value="ECO:0007669"/>
    <property type="project" value="TreeGrafter"/>
</dbReference>
<dbReference type="Pfam" id="PF07778">
    <property type="entry name" value="CENP-I"/>
    <property type="match status" value="1"/>
</dbReference>
<dbReference type="EMBL" id="SWFS01000220">
    <property type="protein sequence ID" value="KAA8913805.1"/>
    <property type="molecule type" value="Genomic_DNA"/>
</dbReference>
<dbReference type="CDD" id="cd22647">
    <property type="entry name" value="CTF3_NTD_HEAT"/>
    <property type="match status" value="1"/>
</dbReference>
<evidence type="ECO:0000313" key="8">
    <source>
        <dbReference type="Proteomes" id="UP000761534"/>
    </source>
</evidence>
<keyword evidence="6" id="KW-0137">Centromere</keyword>
<evidence type="ECO:0000256" key="4">
    <source>
        <dbReference type="ARBA" id="ARBA00022454"/>
    </source>
</evidence>
<dbReference type="AlphaFoldDB" id="A0A642V4T4"/>
<dbReference type="GO" id="GO:0034080">
    <property type="term" value="P:CENP-A containing chromatin assembly"/>
    <property type="evidence" value="ECO:0007669"/>
    <property type="project" value="TreeGrafter"/>
</dbReference>
<organism evidence="7 8">
    <name type="scientific">Trichomonascus ciferrii</name>
    <dbReference type="NCBI Taxonomy" id="44093"/>
    <lineage>
        <taxon>Eukaryota</taxon>
        <taxon>Fungi</taxon>
        <taxon>Dikarya</taxon>
        <taxon>Ascomycota</taxon>
        <taxon>Saccharomycotina</taxon>
        <taxon>Dipodascomycetes</taxon>
        <taxon>Dipodascales</taxon>
        <taxon>Trichomonascaceae</taxon>
        <taxon>Trichomonascus</taxon>
        <taxon>Trichomonascus ciferrii complex</taxon>
    </lineage>
</organism>
<evidence type="ECO:0000313" key="7">
    <source>
        <dbReference type="EMBL" id="KAA8913805.1"/>
    </source>
</evidence>
<gene>
    <name evidence="7" type="ORF">TRICI_003113</name>
</gene>
<evidence type="ECO:0000256" key="3">
    <source>
        <dbReference type="ARBA" id="ARBA00005470"/>
    </source>
</evidence>
<name>A0A642V4T4_9ASCO</name>
<comment type="similarity">
    <text evidence="3">Belongs to the CENP-I/CTF3 family.</text>
</comment>
<dbReference type="Proteomes" id="UP000761534">
    <property type="component" value="Unassembled WGS sequence"/>
</dbReference>
<evidence type="ECO:0000256" key="5">
    <source>
        <dbReference type="ARBA" id="ARBA00023242"/>
    </source>
</evidence>
<comment type="caution">
    <text evidence="7">The sequence shown here is derived from an EMBL/GenBank/DDBJ whole genome shotgun (WGS) entry which is preliminary data.</text>
</comment>
<dbReference type="PANTHER" id="PTHR48208:SF2">
    <property type="entry name" value="CENTROMERE PROTEIN I"/>
    <property type="match status" value="1"/>
</dbReference>
<evidence type="ECO:0000256" key="2">
    <source>
        <dbReference type="ARBA" id="ARBA00004584"/>
    </source>
</evidence>
<protein>
    <recommendedName>
        <fullName evidence="9">Mis6-domain-containing protein</fullName>
    </recommendedName>
</protein>
<dbReference type="GO" id="GO:0000070">
    <property type="term" value="P:mitotic sister chromatid segregation"/>
    <property type="evidence" value="ECO:0007669"/>
    <property type="project" value="TreeGrafter"/>
</dbReference>
<accession>A0A642V4T4</accession>
<keyword evidence="4" id="KW-0158">Chromosome</keyword>
<dbReference type="PANTHER" id="PTHR48208">
    <property type="entry name" value="CENTROMERE PROTEIN I"/>
    <property type="match status" value="1"/>
</dbReference>
<dbReference type="OrthoDB" id="6347512at2759"/>
<evidence type="ECO:0008006" key="9">
    <source>
        <dbReference type="Google" id="ProtNLM"/>
    </source>
</evidence>